<comment type="caution">
    <text evidence="5">The sequence shown here is derived from an EMBL/GenBank/DDBJ whole genome shotgun (WGS) entry which is preliminary data.</text>
</comment>
<dbReference type="Proteomes" id="UP001642540">
    <property type="component" value="Unassembled WGS sequence"/>
</dbReference>
<keyword evidence="3" id="KW-0041">Annexin</keyword>
<organism evidence="5 6">
    <name type="scientific">Orchesella dallaii</name>
    <dbReference type="NCBI Taxonomy" id="48710"/>
    <lineage>
        <taxon>Eukaryota</taxon>
        <taxon>Metazoa</taxon>
        <taxon>Ecdysozoa</taxon>
        <taxon>Arthropoda</taxon>
        <taxon>Hexapoda</taxon>
        <taxon>Collembola</taxon>
        <taxon>Entomobryomorpha</taxon>
        <taxon>Entomobryoidea</taxon>
        <taxon>Orchesellidae</taxon>
        <taxon>Orchesellinae</taxon>
        <taxon>Orchesella</taxon>
    </lineage>
</organism>
<keyword evidence="6" id="KW-1185">Reference proteome</keyword>
<evidence type="ECO:0000313" key="6">
    <source>
        <dbReference type="Proteomes" id="UP001642540"/>
    </source>
</evidence>
<dbReference type="Pfam" id="PF00191">
    <property type="entry name" value="Annexin"/>
    <property type="match status" value="1"/>
</dbReference>
<keyword evidence="2" id="KW-0677">Repeat</keyword>
<accession>A0ABP1RSI8</accession>
<dbReference type="InterPro" id="IPR018502">
    <property type="entry name" value="Annexin_repeat"/>
</dbReference>
<dbReference type="SMART" id="SM00335">
    <property type="entry name" value="ANX"/>
    <property type="match status" value="2"/>
</dbReference>
<evidence type="ECO:0000256" key="4">
    <source>
        <dbReference type="SAM" id="SignalP"/>
    </source>
</evidence>
<dbReference type="PANTHER" id="PTHR10502:SF102">
    <property type="entry name" value="ANNEXIN B11"/>
    <property type="match status" value="1"/>
</dbReference>
<reference evidence="5 6" key="1">
    <citation type="submission" date="2024-08" db="EMBL/GenBank/DDBJ databases">
        <authorList>
            <person name="Cucini C."/>
            <person name="Frati F."/>
        </authorList>
    </citation>
    <scope>NUCLEOTIDE SEQUENCE [LARGE SCALE GENOMIC DNA]</scope>
</reference>
<dbReference type="EMBL" id="CAXLJM020000105">
    <property type="protein sequence ID" value="CAL8134730.1"/>
    <property type="molecule type" value="Genomic_DNA"/>
</dbReference>
<proteinExistence type="inferred from homology"/>
<protein>
    <submittedName>
        <fullName evidence="5">Uncharacterized protein</fullName>
    </submittedName>
</protein>
<dbReference type="InterPro" id="IPR037104">
    <property type="entry name" value="Annexin_sf"/>
</dbReference>
<gene>
    <name evidence="5" type="ORF">ODALV1_LOCUS25656</name>
</gene>
<sequence length="381" mass="44244">MVKMLKICALIILIAISAHGLSYPYWYYGTTTDNNNSRDDAMFIRTVWEDQDFAFQIGRLATARSYHQRVEIALEYERLYSVNFVKDLEHSKLRGETRKLMQGLFSYLPDYYAVEINRAVIGLGTDEMALNDVLCCLNDITVDDIRYEYRRRFGSSMDVDILDDVSGEYEILLGDIIALRRLTWPHEDEIVELITKDFTDATLGTVPDSWFFSRSDYQTIKKASYQFELSDNNGINLSTYFNIKVLYRDDLTEMLRSIASFAEDPAKYYAERLWQALEEGDNARLTRIIVSQAYSQENLEKLNSALEVLADVREVTSWIMQGNPGQGDPFHRYLLQNLLQGNVIETQEYMGSIKFTPQSHPTFIHTREYFRSFLGDLVVFE</sequence>
<dbReference type="SUPFAM" id="SSF47874">
    <property type="entry name" value="Annexin"/>
    <property type="match status" value="1"/>
</dbReference>
<evidence type="ECO:0000256" key="1">
    <source>
        <dbReference type="ARBA" id="ARBA00007831"/>
    </source>
</evidence>
<comment type="similarity">
    <text evidence="1">Belongs to the annexin family.</text>
</comment>
<evidence type="ECO:0000256" key="2">
    <source>
        <dbReference type="ARBA" id="ARBA00022737"/>
    </source>
</evidence>
<evidence type="ECO:0000313" key="5">
    <source>
        <dbReference type="EMBL" id="CAL8134730.1"/>
    </source>
</evidence>
<dbReference type="PANTHER" id="PTHR10502">
    <property type="entry name" value="ANNEXIN"/>
    <property type="match status" value="1"/>
</dbReference>
<keyword evidence="4" id="KW-0732">Signal</keyword>
<feature type="signal peptide" evidence="4">
    <location>
        <begin position="1"/>
        <end position="20"/>
    </location>
</feature>
<evidence type="ECO:0000256" key="3">
    <source>
        <dbReference type="ARBA" id="ARBA00023216"/>
    </source>
</evidence>
<name>A0ABP1RSI8_9HEXA</name>
<dbReference type="Gene3D" id="1.10.220.10">
    <property type="entry name" value="Annexin"/>
    <property type="match status" value="1"/>
</dbReference>
<feature type="chain" id="PRO_5046610654" evidence="4">
    <location>
        <begin position="21"/>
        <end position="381"/>
    </location>
</feature>